<dbReference type="Proteomes" id="UP000220828">
    <property type="component" value="Unassembled WGS sequence"/>
</dbReference>
<feature type="transmembrane region" description="Helical" evidence="5">
    <location>
        <begin position="116"/>
        <end position="139"/>
    </location>
</feature>
<feature type="domain" description="O-antigen ligase-related" evidence="6">
    <location>
        <begin position="185"/>
        <end position="373"/>
    </location>
</feature>
<evidence type="ECO:0000256" key="3">
    <source>
        <dbReference type="ARBA" id="ARBA00022989"/>
    </source>
</evidence>
<dbReference type="GO" id="GO:0016020">
    <property type="term" value="C:membrane"/>
    <property type="evidence" value="ECO:0007669"/>
    <property type="project" value="UniProtKB-SubCell"/>
</dbReference>
<name>A0A2H3KM80_9FLAO</name>
<dbReference type="InterPro" id="IPR007016">
    <property type="entry name" value="O-antigen_ligase-rel_domated"/>
</dbReference>
<keyword evidence="2 5" id="KW-0812">Transmembrane</keyword>
<dbReference type="OrthoDB" id="1093278at2"/>
<feature type="transmembrane region" description="Helical" evidence="5">
    <location>
        <begin position="360"/>
        <end position="378"/>
    </location>
</feature>
<organism evidence="7 8">
    <name type="scientific">Flavobacterium branchiophilum</name>
    <dbReference type="NCBI Taxonomy" id="55197"/>
    <lineage>
        <taxon>Bacteria</taxon>
        <taxon>Pseudomonadati</taxon>
        <taxon>Bacteroidota</taxon>
        <taxon>Flavobacteriia</taxon>
        <taxon>Flavobacteriales</taxon>
        <taxon>Flavobacteriaceae</taxon>
        <taxon>Flavobacterium</taxon>
    </lineage>
</organism>
<dbReference type="EMBL" id="PCMW01000006">
    <property type="protein sequence ID" value="PDS26985.1"/>
    <property type="molecule type" value="Genomic_DNA"/>
</dbReference>
<feature type="transmembrane region" description="Helical" evidence="5">
    <location>
        <begin position="187"/>
        <end position="214"/>
    </location>
</feature>
<evidence type="ECO:0000256" key="2">
    <source>
        <dbReference type="ARBA" id="ARBA00022692"/>
    </source>
</evidence>
<evidence type="ECO:0000256" key="4">
    <source>
        <dbReference type="ARBA" id="ARBA00023136"/>
    </source>
</evidence>
<evidence type="ECO:0000256" key="1">
    <source>
        <dbReference type="ARBA" id="ARBA00004141"/>
    </source>
</evidence>
<evidence type="ECO:0000313" key="7">
    <source>
        <dbReference type="EMBL" id="PDS26985.1"/>
    </source>
</evidence>
<protein>
    <recommendedName>
        <fullName evidence="6">O-antigen ligase-related domain-containing protein</fullName>
    </recommendedName>
</protein>
<gene>
    <name evidence="7" type="ORF">B0A77_00755</name>
</gene>
<evidence type="ECO:0000256" key="5">
    <source>
        <dbReference type="SAM" id="Phobius"/>
    </source>
</evidence>
<dbReference type="Pfam" id="PF04932">
    <property type="entry name" value="Wzy_C"/>
    <property type="match status" value="1"/>
</dbReference>
<keyword evidence="4 5" id="KW-0472">Membrane</keyword>
<accession>A0A2H3KM80</accession>
<keyword evidence="3 5" id="KW-1133">Transmembrane helix</keyword>
<evidence type="ECO:0000313" key="8">
    <source>
        <dbReference type="Proteomes" id="UP000220828"/>
    </source>
</evidence>
<comment type="caution">
    <text evidence="7">The sequence shown here is derived from an EMBL/GenBank/DDBJ whole genome shotgun (WGS) entry which is preliminary data.</text>
</comment>
<dbReference type="RefSeq" id="WP_097553200.1">
    <property type="nucleotide sequence ID" value="NZ_PCMW01000006.1"/>
</dbReference>
<sequence>MKQIITNIKQYQQDNPNFIWIVSVLLSIPLDYKINSAFLLLFFINTVFNFKKTNFRFQYYLIVPLLLYLLMFLSYFWSIAPSLTWPALSKELSLLVVPICFWMSKPQTTQQKNSILAFYSYGILLYAVFYLTKASIRYYLTQNSNVFFYHELVTKDVNAIHVSVYVAMAFFYFLTKPVRSFIDFFALSLLLLLVLLLSSINIIVAFFGLVVLYYLFYTKLSKKMRLKNLIIMLALLCVMPFVGKTNEWFKHEYETMMTDSTINDVISKNETIVYNVSIKQAWTNKSFRANDFFPGTAFRVYQFRIFLEMLQEDAVFWTGFGLNASYPKIEAKGIHYKIYLGSSTTEGYQKKNFHNQYVQNFAELGVFGFLLLVIMLFINIKNALVTQNFIQISFAFLMISLFLTESFLWRQRGVVFFTTMYCLFNIQNTYKFTNNNTINTLS</sequence>
<comment type="subcellular location">
    <subcellularLocation>
        <location evidence="1">Membrane</location>
        <topology evidence="1">Multi-pass membrane protein</topology>
    </subcellularLocation>
</comment>
<reference evidence="7 8" key="1">
    <citation type="submission" date="2017-09" db="EMBL/GenBank/DDBJ databases">
        <title>Whole genomes of Flavobacteriaceae.</title>
        <authorList>
            <person name="Stine C."/>
            <person name="Li C."/>
            <person name="Tadesse D."/>
        </authorList>
    </citation>
    <scope>NUCLEOTIDE SEQUENCE [LARGE SCALE GENOMIC DNA]</scope>
    <source>
        <strain evidence="7 8">ATCC 35036</strain>
    </source>
</reference>
<feature type="transmembrane region" description="Helical" evidence="5">
    <location>
        <begin position="384"/>
        <end position="403"/>
    </location>
</feature>
<feature type="transmembrane region" description="Helical" evidence="5">
    <location>
        <begin position="57"/>
        <end position="77"/>
    </location>
</feature>
<evidence type="ECO:0000259" key="6">
    <source>
        <dbReference type="Pfam" id="PF04932"/>
    </source>
</evidence>
<feature type="transmembrane region" description="Helical" evidence="5">
    <location>
        <begin position="159"/>
        <end position="175"/>
    </location>
</feature>
<dbReference type="AlphaFoldDB" id="A0A2H3KM80"/>
<proteinExistence type="predicted"/>